<organism evidence="2 3">
    <name type="scientific">Sporolactobacillus laevolacticus DSM 442</name>
    <dbReference type="NCBI Taxonomy" id="1395513"/>
    <lineage>
        <taxon>Bacteria</taxon>
        <taxon>Bacillati</taxon>
        <taxon>Bacillota</taxon>
        <taxon>Bacilli</taxon>
        <taxon>Bacillales</taxon>
        <taxon>Sporolactobacillaceae</taxon>
        <taxon>Sporolactobacillus</taxon>
    </lineage>
</organism>
<dbReference type="Proteomes" id="UP000018296">
    <property type="component" value="Unassembled WGS sequence"/>
</dbReference>
<sequence>MKVKIGWIFIFFFAAVLGCLYILFLVMHSQY</sequence>
<dbReference type="STRING" id="1395513.P343_03970"/>
<evidence type="ECO:0000313" key="3">
    <source>
        <dbReference type="Proteomes" id="UP000018296"/>
    </source>
</evidence>
<proteinExistence type="predicted"/>
<gene>
    <name evidence="2" type="ORF">P343_03970</name>
</gene>
<keyword evidence="1" id="KW-0472">Membrane</keyword>
<comment type="caution">
    <text evidence="2">The sequence shown here is derived from an EMBL/GenBank/DDBJ whole genome shotgun (WGS) entry which is preliminary data.</text>
</comment>
<accession>V6J846</accession>
<evidence type="ECO:0000313" key="2">
    <source>
        <dbReference type="EMBL" id="EST12959.1"/>
    </source>
</evidence>
<reference evidence="2 3" key="1">
    <citation type="journal article" date="2013" name="Genome Announc.">
        <title>Genome Sequence of Sporolactobacillus laevolacticus DSM442, an Efficient Polymer-Grade D-Lactate Producer from Agricultural Waste Cottonseed as a Nitrogen Source.</title>
        <authorList>
            <person name="Wang H."/>
            <person name="Wang L."/>
            <person name="Ju J."/>
            <person name="Yu B."/>
            <person name="Ma Y."/>
        </authorList>
    </citation>
    <scope>NUCLEOTIDE SEQUENCE [LARGE SCALE GENOMIC DNA]</scope>
    <source>
        <strain evidence="2 3">DSM 442</strain>
    </source>
</reference>
<protein>
    <submittedName>
        <fullName evidence="2">Uncharacterized protein</fullName>
    </submittedName>
</protein>
<keyword evidence="3" id="KW-1185">Reference proteome</keyword>
<keyword evidence="1" id="KW-1133">Transmembrane helix</keyword>
<dbReference type="EMBL" id="AWTC01000003">
    <property type="protein sequence ID" value="EST12959.1"/>
    <property type="molecule type" value="Genomic_DNA"/>
</dbReference>
<evidence type="ECO:0000256" key="1">
    <source>
        <dbReference type="SAM" id="Phobius"/>
    </source>
</evidence>
<keyword evidence="1" id="KW-0812">Transmembrane</keyword>
<feature type="transmembrane region" description="Helical" evidence="1">
    <location>
        <begin position="6"/>
        <end position="26"/>
    </location>
</feature>
<dbReference type="PROSITE" id="PS51257">
    <property type="entry name" value="PROKAR_LIPOPROTEIN"/>
    <property type="match status" value="1"/>
</dbReference>
<dbReference type="AlphaFoldDB" id="V6J846"/>
<name>V6J846_9BACL</name>